<dbReference type="PANTHER" id="PTHR33840">
    <property type="match status" value="1"/>
</dbReference>
<evidence type="ECO:0000256" key="1">
    <source>
        <dbReference type="SAM" id="MobiDB-lite"/>
    </source>
</evidence>
<dbReference type="PANTHER" id="PTHR33840:SF1">
    <property type="entry name" value="TLE1 PHOSPHOLIPASE DOMAIN-CONTAINING PROTEIN"/>
    <property type="match status" value="1"/>
</dbReference>
<sequence length="612" mass="69164">MSEVVRVTRTRTEEQTDGSLRPRSSHSRRSSRSPRPPPSTSSARPPRGLIKRLIVACDGTWLNSDNGMQNGSLAIPSNVTRISRAIKSETRDGIQQIVYYQEGVGSEGLPINRFVAGTTGQGLGSNVREGYSFLSNNYDPGDEIFLIGFSRGAFTARSIAGLISEVGLLTKRGLQSLVEVFHDVQHQHDPDYRPKNPDIPFPNKPSARNPAYRDQLYRRGLTDLNVSIKAIGVFDTVGSLGIPRVGWLTKVGLQTAESDRMQFYDTKISNRIENAFQALALDEKRSAFAPAVWEKPPGNRTNLRQVWFPGVHSNIGGGYDDQQLANLTLAWMMAQLTPFLEFHRHFIIQQEEENIDYYKHERKRVRPWGFGKIYDSKTGLYNLGGGKTRTPGQYFLTDPDDVTKSLDRPLMNTHEYMHPSVRTRIRLKGPGVEDDGRYDPEAMDDWKLVVEYPDGPQGRPNIYWKARFKSRNVSTRVLPESPLWDLERELLAMDPETEEYVLHPPPTRNRGGDDDGGSRVSGASLPTRSRGRDDDGPRMSGALPPPGIDDHRRSEEFDDRTQEVREIRGSRPHSTVLLDETDENGRRRVIEEVDADGKKRIVEEKYTVRKRG</sequence>
<dbReference type="InterPro" id="IPR018712">
    <property type="entry name" value="Tle1-like_cat"/>
</dbReference>
<comment type="caution">
    <text evidence="3">The sequence shown here is derived from an EMBL/GenBank/DDBJ whole genome shotgun (WGS) entry which is preliminary data.</text>
</comment>
<accession>A0A9P4M7M5</accession>
<feature type="region of interest" description="Disordered" evidence="1">
    <location>
        <begin position="1"/>
        <end position="48"/>
    </location>
</feature>
<dbReference type="AlphaFoldDB" id="A0A9P4M7M5"/>
<dbReference type="EMBL" id="ML978128">
    <property type="protein sequence ID" value="KAF2097482.1"/>
    <property type="molecule type" value="Genomic_DNA"/>
</dbReference>
<organism evidence="3 4">
    <name type="scientific">Rhizodiscina lignyota</name>
    <dbReference type="NCBI Taxonomy" id="1504668"/>
    <lineage>
        <taxon>Eukaryota</taxon>
        <taxon>Fungi</taxon>
        <taxon>Dikarya</taxon>
        <taxon>Ascomycota</taxon>
        <taxon>Pezizomycotina</taxon>
        <taxon>Dothideomycetes</taxon>
        <taxon>Pleosporomycetidae</taxon>
        <taxon>Aulographales</taxon>
        <taxon>Rhizodiscinaceae</taxon>
        <taxon>Rhizodiscina</taxon>
    </lineage>
</organism>
<evidence type="ECO:0000313" key="4">
    <source>
        <dbReference type="Proteomes" id="UP000799772"/>
    </source>
</evidence>
<dbReference type="Proteomes" id="UP000799772">
    <property type="component" value="Unassembled WGS sequence"/>
</dbReference>
<keyword evidence="4" id="KW-1185">Reference proteome</keyword>
<proteinExistence type="predicted"/>
<evidence type="ECO:0000313" key="3">
    <source>
        <dbReference type="EMBL" id="KAF2097482.1"/>
    </source>
</evidence>
<dbReference type="OrthoDB" id="3057168at2759"/>
<name>A0A9P4M7M5_9PEZI</name>
<feature type="region of interest" description="Disordered" evidence="1">
    <location>
        <begin position="187"/>
        <end position="210"/>
    </location>
</feature>
<protein>
    <recommendedName>
        <fullName evidence="2">T6SS Phospholipase effector Tle1-like catalytic domain-containing protein</fullName>
    </recommendedName>
</protein>
<feature type="compositionally biased region" description="Basic residues" evidence="1">
    <location>
        <begin position="23"/>
        <end position="32"/>
    </location>
</feature>
<feature type="compositionally biased region" description="Basic and acidic residues" evidence="1">
    <location>
        <begin position="548"/>
        <end position="569"/>
    </location>
</feature>
<dbReference type="Pfam" id="PF09994">
    <property type="entry name" value="T6SS_Tle1-like_cat"/>
    <property type="match status" value="1"/>
</dbReference>
<feature type="domain" description="T6SS Phospholipase effector Tle1-like catalytic" evidence="2">
    <location>
        <begin position="51"/>
        <end position="335"/>
    </location>
</feature>
<reference evidence="3" key="1">
    <citation type="journal article" date="2020" name="Stud. Mycol.">
        <title>101 Dothideomycetes genomes: a test case for predicting lifestyles and emergence of pathogens.</title>
        <authorList>
            <person name="Haridas S."/>
            <person name="Albert R."/>
            <person name="Binder M."/>
            <person name="Bloem J."/>
            <person name="Labutti K."/>
            <person name="Salamov A."/>
            <person name="Andreopoulos B."/>
            <person name="Baker S."/>
            <person name="Barry K."/>
            <person name="Bills G."/>
            <person name="Bluhm B."/>
            <person name="Cannon C."/>
            <person name="Castanera R."/>
            <person name="Culley D."/>
            <person name="Daum C."/>
            <person name="Ezra D."/>
            <person name="Gonzalez J."/>
            <person name="Henrissat B."/>
            <person name="Kuo A."/>
            <person name="Liang C."/>
            <person name="Lipzen A."/>
            <person name="Lutzoni F."/>
            <person name="Magnuson J."/>
            <person name="Mondo S."/>
            <person name="Nolan M."/>
            <person name="Ohm R."/>
            <person name="Pangilinan J."/>
            <person name="Park H.-J."/>
            <person name="Ramirez L."/>
            <person name="Alfaro M."/>
            <person name="Sun H."/>
            <person name="Tritt A."/>
            <person name="Yoshinaga Y."/>
            <person name="Zwiers L.-H."/>
            <person name="Turgeon B."/>
            <person name="Goodwin S."/>
            <person name="Spatafora J."/>
            <person name="Crous P."/>
            <person name="Grigoriev I."/>
        </authorList>
    </citation>
    <scope>NUCLEOTIDE SEQUENCE</scope>
    <source>
        <strain evidence="3">CBS 133067</strain>
    </source>
</reference>
<feature type="region of interest" description="Disordered" evidence="1">
    <location>
        <begin position="497"/>
        <end position="582"/>
    </location>
</feature>
<evidence type="ECO:0000259" key="2">
    <source>
        <dbReference type="Pfam" id="PF09994"/>
    </source>
</evidence>
<gene>
    <name evidence="3" type="ORF">NA57DRAFT_67001</name>
</gene>
<feature type="compositionally biased region" description="Basic and acidic residues" evidence="1">
    <location>
        <begin position="187"/>
        <end position="196"/>
    </location>
</feature>